<sequence length="81" mass="9663">MKIIKVNKINFDSNFKEFEILLKESEFYSIDLEYGGLGNNDSYNDSWIDTYDLRHYKRVNTVSNFEIYQMGITLFNKDKTS</sequence>
<reference evidence="2" key="1">
    <citation type="journal article" date="2014" name="Front. Microbiol.">
        <title>High frequency of phylogenetically diverse reductive dehalogenase-homologous genes in deep subseafloor sedimentary metagenomes.</title>
        <authorList>
            <person name="Kawai M."/>
            <person name="Futagami T."/>
            <person name="Toyoda A."/>
            <person name="Takaki Y."/>
            <person name="Nishi S."/>
            <person name="Hori S."/>
            <person name="Arai W."/>
            <person name="Tsubouchi T."/>
            <person name="Morono Y."/>
            <person name="Uchiyama I."/>
            <person name="Ito T."/>
            <person name="Fujiyama A."/>
            <person name="Inagaki F."/>
            <person name="Takami H."/>
        </authorList>
    </citation>
    <scope>NUCLEOTIDE SEQUENCE</scope>
    <source>
        <strain evidence="2">Expedition CK06-06</strain>
    </source>
</reference>
<gene>
    <name evidence="2" type="ORF">S03H2_14507</name>
</gene>
<proteinExistence type="inferred from homology"/>
<dbReference type="AlphaFoldDB" id="X1GS23"/>
<name>X1GS23_9ZZZZ</name>
<dbReference type="SUPFAM" id="SSF53098">
    <property type="entry name" value="Ribonuclease H-like"/>
    <property type="match status" value="1"/>
</dbReference>
<comment type="similarity">
    <text evidence="1">Belongs to the CAF1 family.</text>
</comment>
<dbReference type="EMBL" id="BARU01007359">
    <property type="protein sequence ID" value="GAH44419.1"/>
    <property type="molecule type" value="Genomic_DNA"/>
</dbReference>
<dbReference type="InterPro" id="IPR036397">
    <property type="entry name" value="RNaseH_sf"/>
</dbReference>
<organism evidence="2">
    <name type="scientific">marine sediment metagenome</name>
    <dbReference type="NCBI Taxonomy" id="412755"/>
    <lineage>
        <taxon>unclassified sequences</taxon>
        <taxon>metagenomes</taxon>
        <taxon>ecological metagenomes</taxon>
    </lineage>
</organism>
<feature type="non-terminal residue" evidence="2">
    <location>
        <position position="81"/>
    </location>
</feature>
<dbReference type="InterPro" id="IPR012337">
    <property type="entry name" value="RNaseH-like_sf"/>
</dbReference>
<evidence type="ECO:0008006" key="3">
    <source>
        <dbReference type="Google" id="ProtNLM"/>
    </source>
</evidence>
<evidence type="ECO:0000256" key="1">
    <source>
        <dbReference type="ARBA" id="ARBA00008372"/>
    </source>
</evidence>
<comment type="caution">
    <text evidence="2">The sequence shown here is derived from an EMBL/GenBank/DDBJ whole genome shotgun (WGS) entry which is preliminary data.</text>
</comment>
<accession>X1GS23</accession>
<evidence type="ECO:0000313" key="2">
    <source>
        <dbReference type="EMBL" id="GAH44419.1"/>
    </source>
</evidence>
<dbReference type="Gene3D" id="3.30.420.10">
    <property type="entry name" value="Ribonuclease H-like superfamily/Ribonuclease H"/>
    <property type="match status" value="1"/>
</dbReference>
<dbReference type="Pfam" id="PF04857">
    <property type="entry name" value="CAF1"/>
    <property type="match status" value="1"/>
</dbReference>
<dbReference type="GO" id="GO:0003676">
    <property type="term" value="F:nucleic acid binding"/>
    <property type="evidence" value="ECO:0007669"/>
    <property type="project" value="InterPro"/>
</dbReference>
<dbReference type="InterPro" id="IPR006941">
    <property type="entry name" value="RNase_CAF1"/>
</dbReference>
<protein>
    <recommendedName>
        <fullName evidence="3">3'-5' exonuclease domain-containing protein</fullName>
    </recommendedName>
</protein>